<dbReference type="VEuPathDB" id="FungiDB:BDEG_27528"/>
<accession>A0A177WXC1</accession>
<feature type="active site" description="Charge relay system" evidence="6">
    <location>
        <position position="263"/>
    </location>
</feature>
<dbReference type="InterPro" id="IPR000801">
    <property type="entry name" value="Esterase-like"/>
</dbReference>
<protein>
    <recommendedName>
        <fullName evidence="3 7">S-formylglutathione hydrolase</fullName>
        <ecNumber evidence="2 7">3.1.2.12</ecNumber>
    </recommendedName>
</protein>
<comment type="function">
    <text evidence="7">Serine hydrolase involved in the detoxification of formaldehyde.</text>
</comment>
<dbReference type="EC" id="3.1.2.12" evidence="2 7"/>
<evidence type="ECO:0000313" key="9">
    <source>
        <dbReference type="Proteomes" id="UP000077115"/>
    </source>
</evidence>
<evidence type="ECO:0000256" key="3">
    <source>
        <dbReference type="ARBA" id="ARBA00016774"/>
    </source>
</evidence>
<reference evidence="8 9" key="2">
    <citation type="submission" date="2016-05" db="EMBL/GenBank/DDBJ databases">
        <title>Lineage-specific infection strategies underlie the spectrum of fungal disease in amphibians.</title>
        <authorList>
            <person name="Cuomo C.A."/>
            <person name="Farrer R.A."/>
            <person name="James T."/>
            <person name="Longcore J."/>
            <person name="Birren B."/>
        </authorList>
    </citation>
    <scope>NUCLEOTIDE SEQUENCE [LARGE SCALE GENOMIC DNA]</scope>
    <source>
        <strain evidence="8 9">JEL423</strain>
    </source>
</reference>
<gene>
    <name evidence="8" type="ORF">BDEG_27528</name>
</gene>
<feature type="active site" description="Charge relay system" evidence="6">
    <location>
        <position position="149"/>
    </location>
</feature>
<dbReference type="Gene3D" id="3.40.50.1820">
    <property type="entry name" value="alpha/beta hydrolase"/>
    <property type="match status" value="1"/>
</dbReference>
<evidence type="ECO:0000256" key="6">
    <source>
        <dbReference type="PIRSR" id="PIRSR614186-1"/>
    </source>
</evidence>
<evidence type="ECO:0000256" key="1">
    <source>
        <dbReference type="ARBA" id="ARBA00005622"/>
    </source>
</evidence>
<dbReference type="InterPro" id="IPR014186">
    <property type="entry name" value="S-formylglutathione_hydrol"/>
</dbReference>
<keyword evidence="7" id="KW-0963">Cytoplasm</keyword>
<proteinExistence type="inferred from homology"/>
<comment type="catalytic activity">
    <reaction evidence="7">
        <text>S-formylglutathione + H2O = formate + glutathione + H(+)</text>
        <dbReference type="Rhea" id="RHEA:14961"/>
        <dbReference type="ChEBI" id="CHEBI:15377"/>
        <dbReference type="ChEBI" id="CHEBI:15378"/>
        <dbReference type="ChEBI" id="CHEBI:15740"/>
        <dbReference type="ChEBI" id="CHEBI:57688"/>
        <dbReference type="ChEBI" id="CHEBI:57925"/>
        <dbReference type="EC" id="3.1.2.12"/>
    </reaction>
</comment>
<comment type="similarity">
    <text evidence="1 7">Belongs to the esterase D family.</text>
</comment>
<keyword evidence="4 7" id="KW-0719">Serine esterase</keyword>
<evidence type="ECO:0000256" key="4">
    <source>
        <dbReference type="ARBA" id="ARBA00022487"/>
    </source>
</evidence>
<dbReference type="SUPFAM" id="SSF53474">
    <property type="entry name" value="alpha/beta-Hydrolases"/>
    <property type="match status" value="1"/>
</dbReference>
<dbReference type="Pfam" id="PF00756">
    <property type="entry name" value="Esterase"/>
    <property type="match status" value="1"/>
</dbReference>
<dbReference type="AlphaFoldDB" id="A0A177WXC1"/>
<dbReference type="GO" id="GO:0018738">
    <property type="term" value="F:S-formylglutathione hydrolase activity"/>
    <property type="evidence" value="ECO:0007669"/>
    <property type="project" value="UniProtKB-EC"/>
</dbReference>
<comment type="subcellular location">
    <subcellularLocation>
        <location evidence="7">Cytoplasm</location>
    </subcellularLocation>
</comment>
<dbReference type="NCBIfam" id="TIGR02821">
    <property type="entry name" value="fghA_ester_D"/>
    <property type="match status" value="1"/>
</dbReference>
<keyword evidence="5 7" id="KW-0378">Hydrolase</keyword>
<evidence type="ECO:0000313" key="8">
    <source>
        <dbReference type="EMBL" id="OAJ44275.1"/>
    </source>
</evidence>
<dbReference type="GO" id="GO:0046294">
    <property type="term" value="P:formaldehyde catabolic process"/>
    <property type="evidence" value="ECO:0007669"/>
    <property type="project" value="InterPro"/>
</dbReference>
<dbReference type="PANTHER" id="PTHR10061">
    <property type="entry name" value="S-FORMYLGLUTATHIONE HYDROLASE"/>
    <property type="match status" value="1"/>
</dbReference>
<organism evidence="8 9">
    <name type="scientific">Batrachochytrium dendrobatidis (strain JEL423)</name>
    <dbReference type="NCBI Taxonomy" id="403673"/>
    <lineage>
        <taxon>Eukaryota</taxon>
        <taxon>Fungi</taxon>
        <taxon>Fungi incertae sedis</taxon>
        <taxon>Chytridiomycota</taxon>
        <taxon>Chytridiomycota incertae sedis</taxon>
        <taxon>Chytridiomycetes</taxon>
        <taxon>Rhizophydiales</taxon>
        <taxon>Rhizophydiales incertae sedis</taxon>
        <taxon>Batrachochytrium</taxon>
    </lineage>
</organism>
<dbReference type="PANTHER" id="PTHR10061:SF0">
    <property type="entry name" value="S-FORMYLGLUTATHIONE HYDROLASE"/>
    <property type="match status" value="1"/>
</dbReference>
<dbReference type="EMBL" id="DS022312">
    <property type="protein sequence ID" value="OAJ44275.1"/>
    <property type="molecule type" value="Genomic_DNA"/>
</dbReference>
<dbReference type="Proteomes" id="UP000077115">
    <property type="component" value="Unassembled WGS sequence"/>
</dbReference>
<name>A0A177WXC1_BATDL</name>
<evidence type="ECO:0000256" key="5">
    <source>
        <dbReference type="ARBA" id="ARBA00022801"/>
    </source>
</evidence>
<dbReference type="InterPro" id="IPR029058">
    <property type="entry name" value="AB_hydrolase_fold"/>
</dbReference>
<evidence type="ECO:0000256" key="2">
    <source>
        <dbReference type="ARBA" id="ARBA00012479"/>
    </source>
</evidence>
<dbReference type="GO" id="GO:0005829">
    <property type="term" value="C:cytosol"/>
    <property type="evidence" value="ECO:0007669"/>
    <property type="project" value="TreeGrafter"/>
</dbReference>
<dbReference type="FunFam" id="3.40.50.1820:FF:000002">
    <property type="entry name" value="S-formylglutathione hydrolase"/>
    <property type="match status" value="1"/>
</dbReference>
<reference evidence="8 9" key="1">
    <citation type="submission" date="2006-10" db="EMBL/GenBank/DDBJ databases">
        <title>The Genome Sequence of Batrachochytrium dendrobatidis JEL423.</title>
        <authorList>
            <consortium name="The Broad Institute Genome Sequencing Platform"/>
            <person name="Birren B."/>
            <person name="Lander E."/>
            <person name="Galagan J."/>
            <person name="Cuomo C."/>
            <person name="Devon K."/>
            <person name="Jaffe D."/>
            <person name="Butler J."/>
            <person name="Alvarez P."/>
            <person name="Gnerre S."/>
            <person name="Grabherr M."/>
            <person name="Kleber M."/>
            <person name="Mauceli E."/>
            <person name="Brockman W."/>
            <person name="Young S."/>
            <person name="LaButti K."/>
            <person name="Sykes S."/>
            <person name="DeCaprio D."/>
            <person name="Crawford M."/>
            <person name="Koehrsen M."/>
            <person name="Engels R."/>
            <person name="Montgomery P."/>
            <person name="Pearson M."/>
            <person name="Howarth C."/>
            <person name="Larson L."/>
            <person name="White J."/>
            <person name="O'Leary S."/>
            <person name="Kodira C."/>
            <person name="Zeng Q."/>
            <person name="Yandava C."/>
            <person name="Alvarado L."/>
            <person name="Longcore J."/>
            <person name="James T."/>
        </authorList>
    </citation>
    <scope>NUCLEOTIDE SEQUENCE [LARGE SCALE GENOMIC DNA]</scope>
    <source>
        <strain evidence="8 9">JEL423</strain>
    </source>
</reference>
<feature type="active site" description="Charge relay system" evidence="6">
    <location>
        <position position="227"/>
    </location>
</feature>
<dbReference type="GO" id="GO:0052689">
    <property type="term" value="F:carboxylic ester hydrolase activity"/>
    <property type="evidence" value="ECO:0007669"/>
    <property type="project" value="UniProtKB-KW"/>
</dbReference>
<evidence type="ECO:0000256" key="7">
    <source>
        <dbReference type="RuleBase" id="RU363068"/>
    </source>
</evidence>
<sequence length="279" mass="30668">MTSPLVLLSQSKTFDGIVFKYSHDSTLLACKMKFSVFLPKSVSKAIPALYFLSGLTCNEDNFITKAGAIKKASQLGLALICPDTSPRGLGIDGEDDSWDFGSGAGFYVNATESKWSRYQMYSYIMHELPELVNAHLPIDPSRVSIFGHSMGGHGALVCALGNPGHFKSVSAFAPISNPIHCKWGVKAFGGYLGTENKESWKQYDATELASKYTGPKLAVLIDQGSEDSFLQDGQLLPDRFVASANTNESHLLVEYRLQEGYDHSYWFISTFGKFCDKLL</sequence>